<evidence type="ECO:0000256" key="7">
    <source>
        <dbReference type="ARBA" id="ARBA00023163"/>
    </source>
</evidence>
<protein>
    <recommendedName>
        <fullName evidence="2">histone acetyltransferase</fullName>
        <ecNumber evidence="2">2.3.1.48</ecNumber>
    </recommendedName>
</protein>
<dbReference type="PANTHER" id="PTHR31571">
    <property type="entry name" value="ALTERED INHERITANCE OF MITOCHONDRIA PROTEIN 6"/>
    <property type="match status" value="1"/>
</dbReference>
<proteinExistence type="predicted"/>
<dbReference type="InterPro" id="IPR013178">
    <property type="entry name" value="Histone_AcTrfase_Rtt109/CBP"/>
</dbReference>
<evidence type="ECO:0000256" key="2">
    <source>
        <dbReference type="ARBA" id="ARBA00013184"/>
    </source>
</evidence>
<comment type="catalytic activity">
    <reaction evidence="9">
        <text>L-lysyl-[histone] + acetyl-CoA = N(6)-acetyl-L-lysyl-[histone] + CoA + H(+)</text>
        <dbReference type="Rhea" id="RHEA:21992"/>
        <dbReference type="Rhea" id="RHEA-COMP:9845"/>
        <dbReference type="Rhea" id="RHEA-COMP:11338"/>
        <dbReference type="ChEBI" id="CHEBI:15378"/>
        <dbReference type="ChEBI" id="CHEBI:29969"/>
        <dbReference type="ChEBI" id="CHEBI:57287"/>
        <dbReference type="ChEBI" id="CHEBI:57288"/>
        <dbReference type="ChEBI" id="CHEBI:61930"/>
        <dbReference type="EC" id="2.3.1.48"/>
    </reaction>
    <physiologicalReaction direction="left-to-right" evidence="9">
        <dbReference type="Rhea" id="RHEA:21993"/>
    </physiologicalReaction>
</comment>
<evidence type="ECO:0000256" key="10">
    <source>
        <dbReference type="SAM" id="MobiDB-lite"/>
    </source>
</evidence>
<dbReference type="OrthoDB" id="3361892at2759"/>
<evidence type="ECO:0000256" key="6">
    <source>
        <dbReference type="ARBA" id="ARBA00023015"/>
    </source>
</evidence>
<dbReference type="InterPro" id="IPR016849">
    <property type="entry name" value="Rtt109"/>
</dbReference>
<dbReference type="EC" id="2.3.1.48" evidence="2"/>
<feature type="compositionally biased region" description="Polar residues" evidence="10">
    <location>
        <begin position="315"/>
        <end position="330"/>
    </location>
</feature>
<feature type="compositionally biased region" description="Polar residues" evidence="10">
    <location>
        <begin position="496"/>
        <end position="508"/>
    </location>
</feature>
<dbReference type="FunCoup" id="A0A067MZ18">
    <property type="interactions" value="140"/>
</dbReference>
<dbReference type="STRING" id="930990.A0A067MZ18"/>
<evidence type="ECO:0000256" key="9">
    <source>
        <dbReference type="ARBA" id="ARBA00048940"/>
    </source>
</evidence>
<accession>A0A067MZ18</accession>
<keyword evidence="8" id="KW-0539">Nucleus</keyword>
<keyword evidence="6" id="KW-0805">Transcription regulation</keyword>
<dbReference type="Pfam" id="PF08214">
    <property type="entry name" value="HAT_KAT11"/>
    <property type="match status" value="1"/>
</dbReference>
<dbReference type="GO" id="GO:0032931">
    <property type="term" value="F:histone H3K56 acetyltransferase activity"/>
    <property type="evidence" value="ECO:0007669"/>
    <property type="project" value="TreeGrafter"/>
</dbReference>
<feature type="region of interest" description="Disordered" evidence="10">
    <location>
        <begin position="282"/>
        <end position="364"/>
    </location>
</feature>
<reference evidence="12" key="1">
    <citation type="journal article" date="2014" name="Proc. Natl. Acad. Sci. U.S.A.">
        <title>Extensive sampling of basidiomycete genomes demonstrates inadequacy of the white-rot/brown-rot paradigm for wood decay fungi.</title>
        <authorList>
            <person name="Riley R."/>
            <person name="Salamov A.A."/>
            <person name="Brown D.W."/>
            <person name="Nagy L.G."/>
            <person name="Floudas D."/>
            <person name="Held B.W."/>
            <person name="Levasseur A."/>
            <person name="Lombard V."/>
            <person name="Morin E."/>
            <person name="Otillar R."/>
            <person name="Lindquist E.A."/>
            <person name="Sun H."/>
            <person name="LaButti K.M."/>
            <person name="Schmutz J."/>
            <person name="Jabbour D."/>
            <person name="Luo H."/>
            <person name="Baker S.E."/>
            <person name="Pisabarro A.G."/>
            <person name="Walton J.D."/>
            <person name="Blanchette R.A."/>
            <person name="Henrissat B."/>
            <person name="Martin F."/>
            <person name="Cullen D."/>
            <person name="Hibbett D.S."/>
            <person name="Grigoriev I.V."/>
        </authorList>
    </citation>
    <scope>NUCLEOTIDE SEQUENCE [LARGE SCALE GENOMIC DNA]</scope>
    <source>
        <strain evidence="12">FD-172 SS1</strain>
    </source>
</reference>
<gene>
    <name evidence="11" type="ORF">BOTBODRAFT_26835</name>
</gene>
<evidence type="ECO:0000256" key="8">
    <source>
        <dbReference type="ARBA" id="ARBA00023242"/>
    </source>
</evidence>
<keyword evidence="3" id="KW-0808">Transferase</keyword>
<keyword evidence="4" id="KW-0227">DNA damage</keyword>
<evidence type="ECO:0000256" key="4">
    <source>
        <dbReference type="ARBA" id="ARBA00022763"/>
    </source>
</evidence>
<keyword evidence="7" id="KW-0804">Transcription</keyword>
<dbReference type="InterPro" id="IPR051236">
    <property type="entry name" value="HAT_RTT109-like"/>
</dbReference>
<feature type="compositionally biased region" description="Low complexity" evidence="10">
    <location>
        <begin position="337"/>
        <end position="352"/>
    </location>
</feature>
<feature type="region of interest" description="Disordered" evidence="10">
    <location>
        <begin position="472"/>
        <end position="508"/>
    </location>
</feature>
<keyword evidence="12" id="KW-1185">Reference proteome</keyword>
<comment type="subcellular location">
    <subcellularLocation>
        <location evidence="1">Nucleus</location>
    </subcellularLocation>
</comment>
<dbReference type="GO" id="GO:0006355">
    <property type="term" value="P:regulation of DNA-templated transcription"/>
    <property type="evidence" value="ECO:0007669"/>
    <property type="project" value="InterPro"/>
</dbReference>
<name>A0A067MZ18_BOTB1</name>
<organism evidence="11 12">
    <name type="scientific">Botryobasidium botryosum (strain FD-172 SS1)</name>
    <dbReference type="NCBI Taxonomy" id="930990"/>
    <lineage>
        <taxon>Eukaryota</taxon>
        <taxon>Fungi</taxon>
        <taxon>Dikarya</taxon>
        <taxon>Basidiomycota</taxon>
        <taxon>Agaricomycotina</taxon>
        <taxon>Agaricomycetes</taxon>
        <taxon>Cantharellales</taxon>
        <taxon>Botryobasidiaceae</taxon>
        <taxon>Botryobasidium</taxon>
    </lineage>
</organism>
<sequence length="574" mass="61813">MSTSPLRDALLASLASLPASRVFHLHSLLSVSRRQNDLFPHAQHHPKTHVQDILILLSEQPTAPPSSTDAHTGADAQAPRVLVCAIEAQLYSIPSTASAILYISKVDSTGQCIYPSPLPTLLRAFLGFYAAPATRPARTLWIHLFARAQGQYLFPNSAEHPGKHPLSDVKLCRWWKTIISEVARQHGRPGAVKLFYLLPGYSSLEASRLLSEPLPVQSSNASPSKSHHQHNHQWLYTHPYSQHDLSSPFGSICDGPPNIAELIPSFPDDPKTRFMAELVADLSYPSRPPERTPSPPASPTRKRQRTNETTPEDSPASTPKPLSQSQSRSKPASLAQPSGRPPSSSASSTSPSRPKRRKSTTPHLSLSADEFWERMAFRQECAQGALTGFFTAVFSDTYSSSPAYHRAAVSESAVGFPPQIGEIWLPVHARIVASLLNLDFSNEERAKRATAVLEEAIRGLLCSNTVDGGEVSSITAPNGDGSGDGAVDGDGLGGTNDLSPTSSGASRTTALASPRVKYAFDRGVFETHIYGSIRVDNPPLPPRGSAAAPQPKVNVLQAKKKKRPVVPAPAAGMV</sequence>
<dbReference type="GO" id="GO:0005634">
    <property type="term" value="C:nucleus"/>
    <property type="evidence" value="ECO:0007669"/>
    <property type="project" value="UniProtKB-SubCell"/>
</dbReference>
<keyword evidence="5" id="KW-0007">Acetylation</keyword>
<evidence type="ECO:0000256" key="1">
    <source>
        <dbReference type="ARBA" id="ARBA00004123"/>
    </source>
</evidence>
<dbReference type="SMART" id="SM01250">
    <property type="entry name" value="KAT11"/>
    <property type="match status" value="1"/>
</dbReference>
<evidence type="ECO:0000313" key="12">
    <source>
        <dbReference type="Proteomes" id="UP000027195"/>
    </source>
</evidence>
<evidence type="ECO:0000256" key="5">
    <source>
        <dbReference type="ARBA" id="ARBA00022990"/>
    </source>
</evidence>
<dbReference type="GO" id="GO:0006974">
    <property type="term" value="P:DNA damage response"/>
    <property type="evidence" value="ECO:0007669"/>
    <property type="project" value="UniProtKB-KW"/>
</dbReference>
<dbReference type="PROSITE" id="PS51728">
    <property type="entry name" value="RTT109_HAT"/>
    <property type="match status" value="1"/>
</dbReference>
<dbReference type="PANTHER" id="PTHR31571:SF2">
    <property type="entry name" value="HISTONE ACETYLTRANSFERASE RTT109"/>
    <property type="match status" value="1"/>
</dbReference>
<dbReference type="Proteomes" id="UP000027195">
    <property type="component" value="Unassembled WGS sequence"/>
</dbReference>
<dbReference type="AlphaFoldDB" id="A0A067MZ18"/>
<evidence type="ECO:0000313" key="11">
    <source>
        <dbReference type="EMBL" id="KDQ20819.1"/>
    </source>
</evidence>
<evidence type="ECO:0000256" key="3">
    <source>
        <dbReference type="ARBA" id="ARBA00022679"/>
    </source>
</evidence>
<dbReference type="InParanoid" id="A0A067MZ18"/>
<dbReference type="EMBL" id="KL198017">
    <property type="protein sequence ID" value="KDQ20819.1"/>
    <property type="molecule type" value="Genomic_DNA"/>
</dbReference>
<feature type="compositionally biased region" description="Gly residues" evidence="10">
    <location>
        <begin position="480"/>
        <end position="494"/>
    </location>
</feature>
<dbReference type="HOGENOM" id="CLU_019224_0_0_1"/>